<accession>A0ABY9JZL6</accession>
<feature type="domain" description="Amidohydrolase-related" evidence="3">
    <location>
        <begin position="27"/>
        <end position="103"/>
    </location>
</feature>
<dbReference type="Pfam" id="PF01979">
    <property type="entry name" value="Amidohydro_1"/>
    <property type="match status" value="1"/>
</dbReference>
<dbReference type="InterPro" id="IPR006680">
    <property type="entry name" value="Amidohydro-rel"/>
</dbReference>
<evidence type="ECO:0000256" key="1">
    <source>
        <dbReference type="ARBA" id="ARBA00010716"/>
    </source>
</evidence>
<dbReference type="RefSeq" id="WP_306019855.1">
    <property type="nucleotide sequence ID" value="NZ_CP129013.1"/>
</dbReference>
<dbReference type="SUPFAM" id="SSF51556">
    <property type="entry name" value="Metallo-dependent hydrolases"/>
    <property type="match status" value="1"/>
</dbReference>
<dbReference type="EMBL" id="CP129013">
    <property type="protein sequence ID" value="WLR43040.1"/>
    <property type="molecule type" value="Genomic_DNA"/>
</dbReference>
<dbReference type="Proteomes" id="UP001197974">
    <property type="component" value="Chromosome"/>
</dbReference>
<organism evidence="4 5">
    <name type="scientific">Bacillus carboniphilus</name>
    <dbReference type="NCBI Taxonomy" id="86663"/>
    <lineage>
        <taxon>Bacteria</taxon>
        <taxon>Bacillati</taxon>
        <taxon>Bacillota</taxon>
        <taxon>Bacilli</taxon>
        <taxon>Bacillales</taxon>
        <taxon>Bacillaceae</taxon>
        <taxon>Bacillus</taxon>
    </lineage>
</organism>
<dbReference type="InterPro" id="IPR011059">
    <property type="entry name" value="Metal-dep_hydrolase_composite"/>
</dbReference>
<evidence type="ECO:0000313" key="5">
    <source>
        <dbReference type="Proteomes" id="UP001197974"/>
    </source>
</evidence>
<proteinExistence type="inferred from homology"/>
<dbReference type="SUPFAM" id="SSF51338">
    <property type="entry name" value="Composite domain of metallo-dependent hydrolases"/>
    <property type="match status" value="1"/>
</dbReference>
<dbReference type="PANTHER" id="PTHR11113:SF14">
    <property type="entry name" value="N-ACETYLGLUCOSAMINE-6-PHOSPHATE DEACETYLASE"/>
    <property type="match status" value="1"/>
</dbReference>
<dbReference type="InterPro" id="IPR032466">
    <property type="entry name" value="Metal_Hydrolase"/>
</dbReference>
<evidence type="ECO:0000313" key="4">
    <source>
        <dbReference type="EMBL" id="WLR43040.1"/>
    </source>
</evidence>
<reference evidence="4 5" key="1">
    <citation type="submission" date="2023-06" db="EMBL/GenBank/DDBJ databases">
        <title>Five Gram-positive bacteria isolated from mangrove sediments in Shenzhen, Guangdong, China.</title>
        <authorList>
            <person name="Yu S."/>
            <person name="Zheng W."/>
            <person name="Huang Y."/>
        </authorList>
    </citation>
    <scope>NUCLEOTIDE SEQUENCE [LARGE SCALE GENOMIC DNA]</scope>
    <source>
        <strain evidence="4 5">SaN35-3</strain>
    </source>
</reference>
<dbReference type="PANTHER" id="PTHR11113">
    <property type="entry name" value="N-ACETYLGLUCOSAMINE-6-PHOSPHATE DEACETYLASE"/>
    <property type="match status" value="1"/>
</dbReference>
<protein>
    <submittedName>
        <fullName evidence="4">Amidohydrolase family protein</fullName>
    </submittedName>
</protein>
<name>A0ABY9JZL6_9BACI</name>
<keyword evidence="5" id="KW-1185">Reference proteome</keyword>
<sequence length="115" mass="12647">MAKGLDNDVYELANQRVFVQDGKATLEDGTLAGSMLTMNSAVLNMMSFTNCSIEDCIKMSSVNPAKQLGIWKRKGSIDIGKDADIVVLNENNFVVMTICKGTIAFSHHCEPFLRK</sequence>
<gene>
    <name evidence="4" type="ORF">LC087_02125</name>
</gene>
<comment type="similarity">
    <text evidence="1">Belongs to the metallo-dependent hydrolases superfamily. NagA family.</text>
</comment>
<evidence type="ECO:0000259" key="3">
    <source>
        <dbReference type="Pfam" id="PF01979"/>
    </source>
</evidence>
<dbReference type="Gene3D" id="2.30.40.10">
    <property type="entry name" value="Urease, subunit C, domain 1"/>
    <property type="match status" value="1"/>
</dbReference>
<evidence type="ECO:0000256" key="2">
    <source>
        <dbReference type="ARBA" id="ARBA00022801"/>
    </source>
</evidence>
<dbReference type="Gene3D" id="3.20.20.140">
    <property type="entry name" value="Metal-dependent hydrolases"/>
    <property type="match status" value="1"/>
</dbReference>
<keyword evidence="2" id="KW-0378">Hydrolase</keyword>